<proteinExistence type="predicted"/>
<evidence type="ECO:0000256" key="7">
    <source>
        <dbReference type="ARBA" id="ARBA00023242"/>
    </source>
</evidence>
<dbReference type="AlphaFoldDB" id="A0A367ITI9"/>
<feature type="region of interest" description="Disordered" evidence="9">
    <location>
        <begin position="296"/>
        <end position="346"/>
    </location>
</feature>
<feature type="compositionally biased region" description="Polar residues" evidence="9">
    <location>
        <begin position="1"/>
        <end position="17"/>
    </location>
</feature>
<name>A0A367ITI9_RHIAZ</name>
<evidence type="ECO:0008006" key="12">
    <source>
        <dbReference type="Google" id="ProtNLM"/>
    </source>
</evidence>
<feature type="coiled-coil region" evidence="8">
    <location>
        <begin position="433"/>
        <end position="482"/>
    </location>
</feature>
<dbReference type="GO" id="GO:0008139">
    <property type="term" value="F:nuclear localization sequence binding"/>
    <property type="evidence" value="ECO:0007669"/>
    <property type="project" value="InterPro"/>
</dbReference>
<evidence type="ECO:0000256" key="5">
    <source>
        <dbReference type="ARBA" id="ARBA00023010"/>
    </source>
</evidence>
<dbReference type="GO" id="GO:0051028">
    <property type="term" value="P:mRNA transport"/>
    <property type="evidence" value="ECO:0007669"/>
    <property type="project" value="UniProtKB-KW"/>
</dbReference>
<evidence type="ECO:0000256" key="9">
    <source>
        <dbReference type="SAM" id="MobiDB-lite"/>
    </source>
</evidence>
<feature type="compositionally biased region" description="Low complexity" evidence="9">
    <location>
        <begin position="328"/>
        <end position="346"/>
    </location>
</feature>
<evidence type="ECO:0000256" key="3">
    <source>
        <dbReference type="ARBA" id="ARBA00022816"/>
    </source>
</evidence>
<evidence type="ECO:0000256" key="8">
    <source>
        <dbReference type="SAM" id="Coils"/>
    </source>
</evidence>
<evidence type="ECO:0000313" key="11">
    <source>
        <dbReference type="Proteomes" id="UP000252139"/>
    </source>
</evidence>
<keyword evidence="5" id="KW-0811">Translocation</keyword>
<keyword evidence="8" id="KW-0175">Coiled coil</keyword>
<keyword evidence="3" id="KW-0509">mRNA transport</keyword>
<comment type="subcellular location">
    <subcellularLocation>
        <location evidence="1">Nucleus</location>
        <location evidence="1">Nuclear pore complex</location>
    </subcellularLocation>
</comment>
<dbReference type="GO" id="GO:0005643">
    <property type="term" value="C:nuclear pore"/>
    <property type="evidence" value="ECO:0007669"/>
    <property type="project" value="UniProtKB-SubCell"/>
</dbReference>
<protein>
    <recommendedName>
        <fullName evidence="12">Nucleoporin NSP1-like C-terminal domain-containing protein</fullName>
    </recommendedName>
</protein>
<dbReference type="EMBL" id="PJQL01003627">
    <property type="protein sequence ID" value="RCH81010.1"/>
    <property type="molecule type" value="Genomic_DNA"/>
</dbReference>
<comment type="caution">
    <text evidence="10">The sequence shown here is derived from an EMBL/GenBank/DDBJ whole genome shotgun (WGS) entry which is preliminary data.</text>
</comment>
<feature type="compositionally biased region" description="Acidic residues" evidence="9">
    <location>
        <begin position="34"/>
        <end position="46"/>
    </location>
</feature>
<sequence>APSFTFGSTTQKVTSSAEADKDNEPSEGTKATEDNGEQENEPSTEETESKPEEDKPATPAFTFGSTAPSTAPKAPSFTFANVSATSSISTSAPDSTTTTTSSIAPVFSFDSSAKTAYSPKLSFVLLPQASLLPFGTSAPTSAPTTSTPTFSFGTPATSITSASSKSTPAFSFTKPVTSTTATTTSTPAFSFGTSTTAPATDTIVAATGAPATSTASAFSFGATKTASSTTATTTSTPTFSFGTSTTAPVTTTTSAPTTNTPAFSFGTSATATTTSTPSKSTSTPVFSFGATAQKATESSASDKDKPVGQFSFGTPPTKISKDTSKPVTPASTMTTPALPTTSSSTAFSSFVSTTPSKGKEPEKPGSVAIAFSTTDESSKKSEPTTLSLQPIAKDTSRDTAYVPTTLKSEINDPSQVTYTTRFWELPDNARNELAELQQFINEQAEKRDRIQSEINSGFASTLKQVQEKTEDLNVDADILTKQLDIQSGTLYDLIDKNAEQRRNVMAAGSVLRQESRNWRTLGASENWHFFTNTVNSLESRTRHYAQAVQSIEEAVSSLDKETKFSPELLADVMAGQKRMYLSLAGRVAEIHEEVERIVKRRKL</sequence>
<evidence type="ECO:0000256" key="2">
    <source>
        <dbReference type="ARBA" id="ARBA00022448"/>
    </source>
</evidence>
<keyword evidence="6" id="KW-0906">Nuclear pore complex</keyword>
<dbReference type="STRING" id="86630.A0A367ITI9"/>
<dbReference type="InterPro" id="IPR024882">
    <property type="entry name" value="NUP58/p45/49"/>
</dbReference>
<feature type="non-terminal residue" evidence="10">
    <location>
        <position position="1"/>
    </location>
</feature>
<feature type="compositionally biased region" description="Low complexity" evidence="9">
    <location>
        <begin position="83"/>
        <end position="104"/>
    </location>
</feature>
<evidence type="ECO:0000256" key="1">
    <source>
        <dbReference type="ARBA" id="ARBA00004567"/>
    </source>
</evidence>
<dbReference type="Gene3D" id="6.10.140.1350">
    <property type="match status" value="1"/>
</dbReference>
<keyword evidence="2" id="KW-0813">Transport</keyword>
<accession>A0A367ITI9</accession>
<feature type="region of interest" description="Disordered" evidence="9">
    <location>
        <begin position="1"/>
        <end position="104"/>
    </location>
</feature>
<keyword evidence="11" id="KW-1185">Reference proteome</keyword>
<organism evidence="10 11">
    <name type="scientific">Rhizopus azygosporus</name>
    <name type="common">Rhizopus microsporus var. azygosporus</name>
    <dbReference type="NCBI Taxonomy" id="86630"/>
    <lineage>
        <taxon>Eukaryota</taxon>
        <taxon>Fungi</taxon>
        <taxon>Fungi incertae sedis</taxon>
        <taxon>Mucoromycota</taxon>
        <taxon>Mucoromycotina</taxon>
        <taxon>Mucoromycetes</taxon>
        <taxon>Mucorales</taxon>
        <taxon>Mucorineae</taxon>
        <taxon>Rhizopodaceae</taxon>
        <taxon>Rhizopus</taxon>
    </lineage>
</organism>
<keyword evidence="7" id="KW-0539">Nucleus</keyword>
<gene>
    <name evidence="10" type="ORF">CU097_000246</name>
</gene>
<dbReference type="PANTHER" id="PTHR13437">
    <property type="entry name" value="NUCLEOPORIN P58/P45 NUCLEOPORIN-LIKE PROTEIN 1"/>
    <property type="match status" value="1"/>
</dbReference>
<dbReference type="OrthoDB" id="2538017at2759"/>
<feature type="compositionally biased region" description="Basic and acidic residues" evidence="9">
    <location>
        <begin position="47"/>
        <end position="56"/>
    </location>
</feature>
<evidence type="ECO:0000256" key="6">
    <source>
        <dbReference type="ARBA" id="ARBA00023132"/>
    </source>
</evidence>
<dbReference type="Proteomes" id="UP000252139">
    <property type="component" value="Unassembled WGS sequence"/>
</dbReference>
<evidence type="ECO:0000313" key="10">
    <source>
        <dbReference type="EMBL" id="RCH81010.1"/>
    </source>
</evidence>
<dbReference type="PANTHER" id="PTHR13437:SF2">
    <property type="entry name" value="NUCLEOPORIN P58_P45"/>
    <property type="match status" value="1"/>
</dbReference>
<dbReference type="GO" id="GO:0015031">
    <property type="term" value="P:protein transport"/>
    <property type="evidence" value="ECO:0007669"/>
    <property type="project" value="UniProtKB-KW"/>
</dbReference>
<keyword evidence="4" id="KW-0653">Protein transport</keyword>
<reference evidence="10 11" key="1">
    <citation type="journal article" date="2018" name="G3 (Bethesda)">
        <title>Phylogenetic and Phylogenomic Definition of Rhizopus Species.</title>
        <authorList>
            <person name="Gryganskyi A.P."/>
            <person name="Golan J."/>
            <person name="Dolatabadi S."/>
            <person name="Mondo S."/>
            <person name="Robb S."/>
            <person name="Idnurm A."/>
            <person name="Muszewska A."/>
            <person name="Steczkiewicz K."/>
            <person name="Masonjones S."/>
            <person name="Liao H.L."/>
            <person name="Gajdeczka M.T."/>
            <person name="Anike F."/>
            <person name="Vuek A."/>
            <person name="Anishchenko I.M."/>
            <person name="Voigt K."/>
            <person name="de Hoog G.S."/>
            <person name="Smith M.E."/>
            <person name="Heitman J."/>
            <person name="Vilgalys R."/>
            <person name="Stajich J.E."/>
        </authorList>
    </citation>
    <scope>NUCLEOTIDE SEQUENCE [LARGE SCALE GENOMIC DNA]</scope>
    <source>
        <strain evidence="10 11">CBS 357.93</strain>
    </source>
</reference>
<dbReference type="GO" id="GO:0017056">
    <property type="term" value="F:structural constituent of nuclear pore"/>
    <property type="evidence" value="ECO:0007669"/>
    <property type="project" value="InterPro"/>
</dbReference>
<evidence type="ECO:0000256" key="4">
    <source>
        <dbReference type="ARBA" id="ARBA00022927"/>
    </source>
</evidence>